<dbReference type="GO" id="GO:0003713">
    <property type="term" value="F:transcription coactivator activity"/>
    <property type="evidence" value="ECO:0007669"/>
    <property type="project" value="InterPro"/>
</dbReference>
<dbReference type="GO" id="GO:0031490">
    <property type="term" value="F:chromatin DNA binding"/>
    <property type="evidence" value="ECO:0007669"/>
    <property type="project" value="InterPro"/>
</dbReference>
<dbReference type="STRING" id="337451.A0A3S4P722"/>
<sequence length="128" mass="14687">MDSTAQTGHVGVVDWQEEVYQKIKYMKELYLPELNELYQKIAIKCQQHDALVLQPKQSDPIEKLKLFKGIIERMITFLQVPKSNISPTYKDKLAQYEKQIVGVLHSNRHKKPASQQPGQNGVGPLQQS</sequence>
<dbReference type="PANTHER" id="PTHR33137">
    <property type="entry name" value="MEDIATOR OF RNA POLYMERASE II TRANSCRIPTION SUBUNIT 15A-RELATED"/>
    <property type="match status" value="1"/>
</dbReference>
<dbReference type="OrthoDB" id="1912459at2759"/>
<proteinExistence type="predicted"/>
<comment type="caution">
    <text evidence="2">The sequence shown here is derived from an EMBL/GenBank/DDBJ whole genome shotgun (WGS) entry which is preliminary data.</text>
</comment>
<dbReference type="Proteomes" id="UP000283530">
    <property type="component" value="Unassembled WGS sequence"/>
</dbReference>
<protein>
    <submittedName>
        <fullName evidence="2">Mediator of RNA polymerase II transcription subunit 15a isoform X2</fullName>
    </submittedName>
</protein>
<evidence type="ECO:0000313" key="2">
    <source>
        <dbReference type="EMBL" id="RWR86516.1"/>
    </source>
</evidence>
<dbReference type="PANTHER" id="PTHR33137:SF4">
    <property type="entry name" value="MEDIATOR OF RNA POLYMERASE II TRANSCRIPTION SUBUNIT 15A-RELATED"/>
    <property type="match status" value="1"/>
</dbReference>
<keyword evidence="3" id="KW-1185">Reference proteome</keyword>
<dbReference type="InterPro" id="IPR044661">
    <property type="entry name" value="MED15a/b/c-like"/>
</dbReference>
<evidence type="ECO:0000313" key="3">
    <source>
        <dbReference type="Proteomes" id="UP000283530"/>
    </source>
</evidence>
<name>A0A3S4P722_9MAGN</name>
<reference evidence="2 3" key="1">
    <citation type="journal article" date="2019" name="Nat. Plants">
        <title>Stout camphor tree genome fills gaps in understanding of flowering plant genome evolution.</title>
        <authorList>
            <person name="Chaw S.M."/>
            <person name="Liu Y.C."/>
            <person name="Wu Y.W."/>
            <person name="Wang H.Y."/>
            <person name="Lin C.I."/>
            <person name="Wu C.S."/>
            <person name="Ke H.M."/>
            <person name="Chang L.Y."/>
            <person name="Hsu C.Y."/>
            <person name="Yang H.T."/>
            <person name="Sudianto E."/>
            <person name="Hsu M.H."/>
            <person name="Wu K.P."/>
            <person name="Wang L.N."/>
            <person name="Leebens-Mack J.H."/>
            <person name="Tsai I.J."/>
        </authorList>
    </citation>
    <scope>NUCLEOTIDE SEQUENCE [LARGE SCALE GENOMIC DNA]</scope>
    <source>
        <strain evidence="3">cv. Chaw 1501</strain>
        <tissue evidence="2">Young leaves</tissue>
    </source>
</reference>
<dbReference type="AlphaFoldDB" id="A0A3S4P722"/>
<gene>
    <name evidence="2" type="ORF">CKAN_01541600</name>
</gene>
<feature type="compositionally biased region" description="Polar residues" evidence="1">
    <location>
        <begin position="113"/>
        <end position="128"/>
    </location>
</feature>
<evidence type="ECO:0000256" key="1">
    <source>
        <dbReference type="SAM" id="MobiDB-lite"/>
    </source>
</evidence>
<accession>A0A3S4P722</accession>
<organism evidence="2 3">
    <name type="scientific">Cinnamomum micranthum f. kanehirae</name>
    <dbReference type="NCBI Taxonomy" id="337451"/>
    <lineage>
        <taxon>Eukaryota</taxon>
        <taxon>Viridiplantae</taxon>
        <taxon>Streptophyta</taxon>
        <taxon>Embryophyta</taxon>
        <taxon>Tracheophyta</taxon>
        <taxon>Spermatophyta</taxon>
        <taxon>Magnoliopsida</taxon>
        <taxon>Magnoliidae</taxon>
        <taxon>Laurales</taxon>
        <taxon>Lauraceae</taxon>
        <taxon>Cinnamomum</taxon>
    </lineage>
</organism>
<feature type="region of interest" description="Disordered" evidence="1">
    <location>
        <begin position="106"/>
        <end position="128"/>
    </location>
</feature>
<dbReference type="EMBL" id="QPKB01000006">
    <property type="protein sequence ID" value="RWR86516.1"/>
    <property type="molecule type" value="Genomic_DNA"/>
</dbReference>